<evidence type="ECO:0000313" key="1">
    <source>
        <dbReference type="EMBL" id="CAF2876024.1"/>
    </source>
</evidence>
<dbReference type="InterPro" id="IPR019516">
    <property type="entry name" value="Glomulin/ALF4"/>
</dbReference>
<dbReference type="Proteomes" id="UP000675881">
    <property type="component" value="Chromosome 2"/>
</dbReference>
<accession>A0A7R8CNT7</accession>
<gene>
    <name evidence="1" type="ORF">LSAA_6563</name>
</gene>
<protein>
    <submittedName>
        <fullName evidence="1">GLMN</fullName>
    </submittedName>
</protein>
<reference evidence="1" key="1">
    <citation type="submission" date="2021-02" db="EMBL/GenBank/DDBJ databases">
        <authorList>
            <person name="Bekaert M."/>
        </authorList>
    </citation>
    <scope>NUCLEOTIDE SEQUENCE</scope>
    <source>
        <strain evidence="1">IoA-00</strain>
    </source>
</reference>
<proteinExistence type="predicted"/>
<organism evidence="1 2">
    <name type="scientific">Lepeophtheirus salmonis</name>
    <name type="common">Salmon louse</name>
    <name type="synonym">Caligus salmonis</name>
    <dbReference type="NCBI Taxonomy" id="72036"/>
    <lineage>
        <taxon>Eukaryota</taxon>
        <taxon>Metazoa</taxon>
        <taxon>Ecdysozoa</taxon>
        <taxon>Arthropoda</taxon>
        <taxon>Crustacea</taxon>
        <taxon>Multicrustacea</taxon>
        <taxon>Hexanauplia</taxon>
        <taxon>Copepoda</taxon>
        <taxon>Siphonostomatoida</taxon>
        <taxon>Caligidae</taxon>
        <taxon>Lepeophtheirus</taxon>
    </lineage>
</organism>
<name>A0A7R8CNT7_LEPSM</name>
<dbReference type="OrthoDB" id="619536at2759"/>
<keyword evidence="2" id="KW-1185">Reference proteome</keyword>
<sequence length="248" mass="28551">MGVVYYLIFGEGINKERLPLVYNNLYIFKTLLPYVTIFLSEVNEMAVFKGLILFNAIVKSLPHRCLKEDNLKFRASQGLHCGTCQNVVTKWKDTVLHNLEEDCPLSQYMGDSMRYIIRTVCQLSHGAETDLLEVSDELQSVLNALYALFARDTQNKTEIWDMREELNQCFINPLQDGLIISKEHYKLKLKNEKSSDGPEVSLMVGGRPIPDMSKEEMKNVINSAINTFEMIEFSLSRLKDFINRRNVP</sequence>
<dbReference type="GO" id="GO:0055105">
    <property type="term" value="F:ubiquitin-protein transferase inhibitor activity"/>
    <property type="evidence" value="ECO:0007669"/>
    <property type="project" value="TreeGrafter"/>
</dbReference>
<evidence type="ECO:0000313" key="2">
    <source>
        <dbReference type="Proteomes" id="UP000675881"/>
    </source>
</evidence>
<dbReference type="PANTHER" id="PTHR15430">
    <property type="entry name" value="GLOMULIN"/>
    <property type="match status" value="1"/>
</dbReference>
<dbReference type="PANTHER" id="PTHR15430:SF1">
    <property type="entry name" value="GLOMULIN"/>
    <property type="match status" value="1"/>
</dbReference>
<dbReference type="EMBL" id="HG994581">
    <property type="protein sequence ID" value="CAF2876024.1"/>
    <property type="molecule type" value="Genomic_DNA"/>
</dbReference>
<dbReference type="GO" id="GO:0005737">
    <property type="term" value="C:cytoplasm"/>
    <property type="evidence" value="ECO:0007669"/>
    <property type="project" value="TreeGrafter"/>
</dbReference>
<dbReference type="AlphaFoldDB" id="A0A7R8CNT7"/>